<evidence type="ECO:0000256" key="5">
    <source>
        <dbReference type="ARBA" id="ARBA00022692"/>
    </source>
</evidence>
<dbReference type="PROSITE" id="PS50928">
    <property type="entry name" value="ABC_TM1"/>
    <property type="match status" value="1"/>
</dbReference>
<dbReference type="PANTHER" id="PTHR42929">
    <property type="entry name" value="INNER MEMBRANE ABC TRANSPORTER PERMEASE PROTEIN YDCU-RELATED-RELATED"/>
    <property type="match status" value="1"/>
</dbReference>
<evidence type="ECO:0000256" key="7">
    <source>
        <dbReference type="ARBA" id="ARBA00023136"/>
    </source>
</evidence>
<comment type="subcellular location">
    <subcellularLocation>
        <location evidence="1 8">Cell membrane</location>
        <topology evidence="1 8">Multi-pass membrane protein</topology>
    </subcellularLocation>
</comment>
<feature type="transmembrane region" description="Helical" evidence="8">
    <location>
        <begin position="164"/>
        <end position="186"/>
    </location>
</feature>
<dbReference type="RefSeq" id="WP_245609910.1">
    <property type="nucleotide sequence ID" value="NZ_CYHF01000001.1"/>
</dbReference>
<feature type="transmembrane region" description="Helical" evidence="8">
    <location>
        <begin position="114"/>
        <end position="143"/>
    </location>
</feature>
<evidence type="ECO:0000256" key="4">
    <source>
        <dbReference type="ARBA" id="ARBA00022475"/>
    </source>
</evidence>
<feature type="domain" description="ABC transmembrane type-1" evidence="9">
    <location>
        <begin position="35"/>
        <end position="241"/>
    </location>
</feature>
<dbReference type="STRING" id="339866.GCA_001418255_00344"/>
<feature type="transmembrane region" description="Helical" evidence="8">
    <location>
        <begin position="41"/>
        <end position="60"/>
    </location>
</feature>
<dbReference type="PANTHER" id="PTHR42929:SF1">
    <property type="entry name" value="INNER MEMBRANE ABC TRANSPORTER PERMEASE PROTEIN YDCU-RELATED"/>
    <property type="match status" value="1"/>
</dbReference>
<dbReference type="Gene3D" id="1.10.3720.10">
    <property type="entry name" value="MetI-like"/>
    <property type="match status" value="1"/>
</dbReference>
<gene>
    <name evidence="10" type="ORF">Ga0061069_101346</name>
</gene>
<dbReference type="GO" id="GO:0055085">
    <property type="term" value="P:transmembrane transport"/>
    <property type="evidence" value="ECO:0007669"/>
    <property type="project" value="InterPro"/>
</dbReference>
<keyword evidence="3 8" id="KW-0813">Transport</keyword>
<proteinExistence type="inferred from homology"/>
<keyword evidence="5 8" id="KW-0812">Transmembrane</keyword>
<dbReference type="CDD" id="cd06261">
    <property type="entry name" value="TM_PBP2"/>
    <property type="match status" value="1"/>
</dbReference>
<dbReference type="SUPFAM" id="SSF161098">
    <property type="entry name" value="MetI-like"/>
    <property type="match status" value="1"/>
</dbReference>
<dbReference type="InterPro" id="IPR035906">
    <property type="entry name" value="MetI-like_sf"/>
</dbReference>
<dbReference type="Proteomes" id="UP000183649">
    <property type="component" value="Unassembled WGS sequence"/>
</dbReference>
<keyword evidence="6 8" id="KW-1133">Transmembrane helix</keyword>
<comment type="similarity">
    <text evidence="2">Belongs to the binding-protein-dependent transport system permease family. CysTW subfamily.</text>
</comment>
<dbReference type="EMBL" id="CYHF01000001">
    <property type="protein sequence ID" value="CUA93753.1"/>
    <property type="molecule type" value="Genomic_DNA"/>
</dbReference>
<evidence type="ECO:0000259" key="9">
    <source>
        <dbReference type="PROSITE" id="PS50928"/>
    </source>
</evidence>
<accession>A0A0K6HSL0</accession>
<dbReference type="InterPro" id="IPR000515">
    <property type="entry name" value="MetI-like"/>
</dbReference>
<protein>
    <submittedName>
        <fullName evidence="10">ABC-type spermidine/putrescine transport system, permease component I</fullName>
    </submittedName>
</protein>
<evidence type="ECO:0000256" key="3">
    <source>
        <dbReference type="ARBA" id="ARBA00022448"/>
    </source>
</evidence>
<dbReference type="Pfam" id="PF00528">
    <property type="entry name" value="BPD_transp_1"/>
    <property type="match status" value="1"/>
</dbReference>
<evidence type="ECO:0000256" key="8">
    <source>
        <dbReference type="RuleBase" id="RU363032"/>
    </source>
</evidence>
<feature type="transmembrane region" description="Helical" evidence="8">
    <location>
        <begin position="222"/>
        <end position="242"/>
    </location>
</feature>
<evidence type="ECO:0000313" key="11">
    <source>
        <dbReference type="Proteomes" id="UP000183649"/>
    </source>
</evidence>
<dbReference type="AlphaFoldDB" id="A0A0K6HSL0"/>
<name>A0A0K6HSL0_9BURK</name>
<keyword evidence="7 8" id="KW-0472">Membrane</keyword>
<sequence>MLMLSAASGDPISGYTYSGHYIEFWHALHRYHRQFVRAFEYGGLSTAITFAVAYPAAYWIAFHGGRHKAGYLFLLLLPFFVTFVIRTLAWQFILSDQGIVLGTLKHWGLLPQSAHVLSTAPAVIGGLVYNRLPYYVMPLFVALEKIDRRLLRAAEDLYASPLQGFLRVVLPLSMPGIFAGFLLVFITNTGDYVNAEILGGPGTLMVGNIINNNFFVDQDYPMAAALSTLLLLAMLLIIALYARAFGTESIQDYAAS</sequence>
<evidence type="ECO:0000313" key="10">
    <source>
        <dbReference type="EMBL" id="CUA93753.1"/>
    </source>
</evidence>
<dbReference type="GO" id="GO:0005886">
    <property type="term" value="C:plasma membrane"/>
    <property type="evidence" value="ECO:0007669"/>
    <property type="project" value="UniProtKB-SubCell"/>
</dbReference>
<keyword evidence="11" id="KW-1185">Reference proteome</keyword>
<reference evidence="11" key="1">
    <citation type="submission" date="2015-08" db="EMBL/GenBank/DDBJ databases">
        <authorList>
            <person name="Varghese N."/>
        </authorList>
    </citation>
    <scope>NUCLEOTIDE SEQUENCE [LARGE SCALE GENOMIC DNA]</scope>
    <source>
        <strain evidence="11">DSM 18181</strain>
    </source>
</reference>
<evidence type="ECO:0000256" key="1">
    <source>
        <dbReference type="ARBA" id="ARBA00004651"/>
    </source>
</evidence>
<feature type="transmembrane region" description="Helical" evidence="8">
    <location>
        <begin position="72"/>
        <end position="94"/>
    </location>
</feature>
<evidence type="ECO:0000256" key="2">
    <source>
        <dbReference type="ARBA" id="ARBA00007069"/>
    </source>
</evidence>
<evidence type="ECO:0000256" key="6">
    <source>
        <dbReference type="ARBA" id="ARBA00022989"/>
    </source>
</evidence>
<organism evidence="10 11">
    <name type="scientific">Thiomonas bhubaneswarensis</name>
    <dbReference type="NCBI Taxonomy" id="339866"/>
    <lineage>
        <taxon>Bacteria</taxon>
        <taxon>Pseudomonadati</taxon>
        <taxon>Pseudomonadota</taxon>
        <taxon>Betaproteobacteria</taxon>
        <taxon>Burkholderiales</taxon>
        <taxon>Thiomonas</taxon>
    </lineage>
</organism>
<keyword evidence="4" id="KW-1003">Cell membrane</keyword>